<evidence type="ECO:0000256" key="7">
    <source>
        <dbReference type="ARBA" id="ARBA00023136"/>
    </source>
</evidence>
<dbReference type="Gene3D" id="3.30.1120.170">
    <property type="match status" value="1"/>
</dbReference>
<keyword evidence="10" id="KW-0479">Metal-binding</keyword>
<feature type="binding site" evidence="11">
    <location>
        <position position="558"/>
    </location>
    <ligand>
        <name>Mn(2+)</name>
        <dbReference type="ChEBI" id="CHEBI:29035"/>
    </ligand>
</feature>
<dbReference type="AlphaFoldDB" id="A0A091A5M4"/>
<dbReference type="STRING" id="44252.DJ90_3723"/>
<feature type="compositionally biased region" description="Low complexity" evidence="12">
    <location>
        <begin position="299"/>
        <end position="309"/>
    </location>
</feature>
<evidence type="ECO:0000256" key="9">
    <source>
        <dbReference type="PIRSR" id="PIRSR005091-1"/>
    </source>
</evidence>
<comment type="similarity">
    <text evidence="3 8">Belongs to the LTA synthase family.</text>
</comment>
<feature type="transmembrane region" description="Helical" evidence="13">
    <location>
        <begin position="173"/>
        <end position="194"/>
    </location>
</feature>
<dbReference type="GeneID" id="77012556"/>
<name>A0A091A5M4_PAEMA</name>
<keyword evidence="10" id="KW-0464">Manganese</keyword>
<dbReference type="GO" id="GO:0005886">
    <property type="term" value="C:plasma membrane"/>
    <property type="evidence" value="ECO:0007669"/>
    <property type="project" value="UniProtKB-SubCell"/>
</dbReference>
<feature type="transmembrane region" description="Helical" evidence="13">
    <location>
        <begin position="37"/>
        <end position="56"/>
    </location>
</feature>
<evidence type="ECO:0000256" key="11">
    <source>
        <dbReference type="PIRSR" id="PIRSR005091-3"/>
    </source>
</evidence>
<dbReference type="InterPro" id="IPR012160">
    <property type="entry name" value="LtaS-like"/>
</dbReference>
<evidence type="ECO:0000256" key="8">
    <source>
        <dbReference type="PIRNR" id="PIRNR005091"/>
    </source>
</evidence>
<evidence type="ECO:0000256" key="12">
    <source>
        <dbReference type="SAM" id="MobiDB-lite"/>
    </source>
</evidence>
<dbReference type="PATRIC" id="fig|44252.3.peg.532"/>
<evidence type="ECO:0000256" key="6">
    <source>
        <dbReference type="ARBA" id="ARBA00022989"/>
    </source>
</evidence>
<dbReference type="RefSeq" id="WP_036626630.1">
    <property type="nucleotide sequence ID" value="NZ_JAKOBR010000035.1"/>
</dbReference>
<feature type="region of interest" description="Disordered" evidence="12">
    <location>
        <begin position="260"/>
        <end position="309"/>
    </location>
</feature>
<evidence type="ECO:0000259" key="14">
    <source>
        <dbReference type="Pfam" id="PF00884"/>
    </source>
</evidence>
<dbReference type="Pfam" id="PF00884">
    <property type="entry name" value="Sulfatase"/>
    <property type="match status" value="1"/>
</dbReference>
<dbReference type="PANTHER" id="PTHR47371">
    <property type="entry name" value="LIPOTEICHOIC ACID SYNTHASE"/>
    <property type="match status" value="1"/>
</dbReference>
<feature type="active site" evidence="9">
    <location>
        <position position="381"/>
    </location>
</feature>
<proteinExistence type="inferred from homology"/>
<evidence type="ECO:0000313" key="16">
    <source>
        <dbReference type="Proteomes" id="UP000029278"/>
    </source>
</evidence>
<evidence type="ECO:0000256" key="13">
    <source>
        <dbReference type="SAM" id="Phobius"/>
    </source>
</evidence>
<keyword evidence="7 8" id="KW-0472">Membrane</keyword>
<protein>
    <submittedName>
        <fullName evidence="15">Type I phosphodiesterase / nucleotide pyrophosphatase family protein</fullName>
    </submittedName>
</protein>
<accession>A0A091A5M4</accession>
<feature type="transmembrane region" description="Helical" evidence="13">
    <location>
        <begin position="63"/>
        <end position="86"/>
    </location>
</feature>
<keyword evidence="5 13" id="KW-0812">Transmembrane</keyword>
<evidence type="ECO:0000313" key="15">
    <source>
        <dbReference type="EMBL" id="KFN11551.1"/>
    </source>
</evidence>
<dbReference type="InterPro" id="IPR050448">
    <property type="entry name" value="OpgB/LTA_synthase_biosynth"/>
</dbReference>
<dbReference type="CDD" id="cd16015">
    <property type="entry name" value="LTA_synthase"/>
    <property type="match status" value="1"/>
</dbReference>
<feature type="binding site" evidence="11">
    <location>
        <position position="381"/>
    </location>
    <ligand>
        <name>Mn(2+)</name>
        <dbReference type="ChEBI" id="CHEBI:29035"/>
    </ligand>
</feature>
<keyword evidence="6 13" id="KW-1133">Transmembrane helix</keyword>
<sequence length="714" mass="77943">MRNIFSSSRYKIVETFVLIGVKLLLLRYFFYGGFHPAGLPGELLSVLALLCLVELVTPAKGKWWTFFGFNFVLSFILFAATVYFAYFGTVPTYKVLSGLGQVPEVKASIGALLRPGQFLYFADLAVLLLIKIIGLVRRGGAFRSGRPQGTLSFGTRTSRGGLNFRTDRPRAGLVWKVGVAFILIASLLLSGLYIRAGKGIDNELVRAESVGFLNFQVDAAIRDQEEERMIAAGNLQETIAKIRQLQSTYPYRADTGEAGGSAGAGAMGASDKAGTPATGGTGVAGTPTAETTDVKSPEATGNTGATGTANTSAVAASSKAAPDFFGSAQGMNLIVVQMESFQNFPINLTLNGQEVTPVLNKLAKEGFYFPHVFQQIGPGNTSDAEFMSNTSIYPTAAAAMSTSFGDRQLPSLPRLLQGHGYVANTFHINNVTFWDRNKLYPALHFDKYYDKPYYTNDHFNDFGASDEEMYRVGVEKLAEIKAQSKPFYAQFVTTSSHSPFVVPQDRRHIQLPADMEGTMLGNYIQAVNYTDYAIGTLIDRLKQAGLWDNTMLVFYGDHFGLQPNDVSAGEIREKLGIAYDERISRFNIPLIVHVPGAKSGQVVERTGGQVDILPTIANLLGVSLADEGFTALGQDLLNIDRNVIGMRYYLPTGSFFNDEVMFVPGQGFDDGTAVSLKTLQPVTDISPYRGDYDYVTELMKLSDEYVKLLPKRGQ</sequence>
<dbReference type="GO" id="GO:0046872">
    <property type="term" value="F:metal ion binding"/>
    <property type="evidence" value="ECO:0007669"/>
    <property type="project" value="UniProtKB-KW"/>
</dbReference>
<evidence type="ECO:0000256" key="3">
    <source>
        <dbReference type="ARBA" id="ARBA00009983"/>
    </source>
</evidence>
<dbReference type="InterPro" id="IPR000917">
    <property type="entry name" value="Sulfatase_N"/>
</dbReference>
<feature type="binding site" evidence="11">
    <location>
        <position position="557"/>
    </location>
    <ligand>
        <name>Mn(2+)</name>
        <dbReference type="ChEBI" id="CHEBI:29035"/>
    </ligand>
</feature>
<comment type="subcellular location">
    <subcellularLocation>
        <location evidence="1">Cell membrane</location>
        <topology evidence="1">Multi-pass membrane protein</topology>
    </subcellularLocation>
</comment>
<dbReference type="Gene3D" id="3.40.720.10">
    <property type="entry name" value="Alkaline Phosphatase, subunit A"/>
    <property type="match status" value="1"/>
</dbReference>
<dbReference type="EMBL" id="JMQA01000008">
    <property type="protein sequence ID" value="KFN11551.1"/>
    <property type="molecule type" value="Genomic_DNA"/>
</dbReference>
<evidence type="ECO:0000256" key="4">
    <source>
        <dbReference type="ARBA" id="ARBA00022475"/>
    </source>
</evidence>
<comment type="pathway">
    <text evidence="2">Cell wall biogenesis; lipoteichoic acid biosynthesis.</text>
</comment>
<evidence type="ECO:0000256" key="10">
    <source>
        <dbReference type="PIRSR" id="PIRSR005091-2"/>
    </source>
</evidence>
<evidence type="ECO:0000256" key="2">
    <source>
        <dbReference type="ARBA" id="ARBA00004936"/>
    </source>
</evidence>
<keyword evidence="4 8" id="KW-1003">Cell membrane</keyword>
<feature type="transmembrane region" description="Helical" evidence="13">
    <location>
        <begin position="118"/>
        <end position="136"/>
    </location>
</feature>
<dbReference type="PANTHER" id="PTHR47371:SF3">
    <property type="entry name" value="PHOSPHOGLYCEROL TRANSFERASE I"/>
    <property type="match status" value="1"/>
</dbReference>
<organism evidence="15 16">
    <name type="scientific">Paenibacillus macerans</name>
    <name type="common">Bacillus macerans</name>
    <dbReference type="NCBI Taxonomy" id="44252"/>
    <lineage>
        <taxon>Bacteria</taxon>
        <taxon>Bacillati</taxon>
        <taxon>Bacillota</taxon>
        <taxon>Bacilli</taxon>
        <taxon>Bacillales</taxon>
        <taxon>Paenibacillaceae</taxon>
        <taxon>Paenibacillus</taxon>
    </lineage>
</organism>
<comment type="caution">
    <text evidence="15">The sequence shown here is derived from an EMBL/GenBank/DDBJ whole genome shotgun (WGS) entry which is preliminary data.</text>
</comment>
<dbReference type="SUPFAM" id="SSF53649">
    <property type="entry name" value="Alkaline phosphatase-like"/>
    <property type="match status" value="1"/>
</dbReference>
<feature type="binding site" evidence="11">
    <location>
        <position position="339"/>
    </location>
    <ligand>
        <name>Mn(2+)</name>
        <dbReference type="ChEBI" id="CHEBI:29035"/>
    </ligand>
</feature>
<feature type="transmembrane region" description="Helical" evidence="13">
    <location>
        <begin position="12"/>
        <end position="31"/>
    </location>
</feature>
<dbReference type="Proteomes" id="UP000029278">
    <property type="component" value="Unassembled WGS sequence"/>
</dbReference>
<dbReference type="InterPro" id="IPR017850">
    <property type="entry name" value="Alkaline_phosphatase_core_sf"/>
</dbReference>
<gene>
    <name evidence="15" type="ORF">DJ90_3723</name>
</gene>
<feature type="compositionally biased region" description="Low complexity" evidence="12">
    <location>
        <begin position="267"/>
        <end position="276"/>
    </location>
</feature>
<evidence type="ECO:0000256" key="1">
    <source>
        <dbReference type="ARBA" id="ARBA00004651"/>
    </source>
</evidence>
<feature type="domain" description="Sulfatase N-terminal" evidence="14">
    <location>
        <begin position="332"/>
        <end position="622"/>
    </location>
</feature>
<reference evidence="15 16" key="1">
    <citation type="submission" date="2014-04" db="EMBL/GenBank/DDBJ databases">
        <authorList>
            <person name="Bishop-Lilly K.A."/>
            <person name="Broomall S.M."/>
            <person name="Chain P.S."/>
            <person name="Chertkov O."/>
            <person name="Coyne S.R."/>
            <person name="Daligault H.E."/>
            <person name="Davenport K.W."/>
            <person name="Erkkila T."/>
            <person name="Frey K.G."/>
            <person name="Gibbons H.S."/>
            <person name="Gu W."/>
            <person name="Jaissle J."/>
            <person name="Johnson S.L."/>
            <person name="Koroleva G.I."/>
            <person name="Ladner J.T."/>
            <person name="Lo C.-C."/>
            <person name="Minogue T.D."/>
            <person name="Munk C."/>
            <person name="Palacios G.F."/>
            <person name="Redden C.L."/>
            <person name="Rosenzweig C.N."/>
            <person name="Scholz M.B."/>
            <person name="Teshima H."/>
            <person name="Xu Y."/>
        </authorList>
    </citation>
    <scope>NUCLEOTIDE SEQUENCE [LARGE SCALE GENOMIC DNA]</scope>
    <source>
        <strain evidence="15 16">8244</strain>
    </source>
</reference>
<evidence type="ECO:0000256" key="5">
    <source>
        <dbReference type="ARBA" id="ARBA00022692"/>
    </source>
</evidence>
<keyword evidence="16" id="KW-1185">Reference proteome</keyword>
<dbReference type="PIRSF" id="PIRSF005091">
    <property type="entry name" value="Mmb_sulf_HI1246"/>
    <property type="match status" value="1"/>
</dbReference>
<dbReference type="HOGENOM" id="CLU_021310_1_1_9"/>
<feature type="binding site" evidence="10">
    <location>
        <position position="497"/>
    </location>
    <ligand>
        <name>substrate</name>
    </ligand>
</feature>